<organism evidence="3 4">
    <name type="scientific">Quercus lobata</name>
    <name type="common">Valley oak</name>
    <dbReference type="NCBI Taxonomy" id="97700"/>
    <lineage>
        <taxon>Eukaryota</taxon>
        <taxon>Viridiplantae</taxon>
        <taxon>Streptophyta</taxon>
        <taxon>Embryophyta</taxon>
        <taxon>Tracheophyta</taxon>
        <taxon>Spermatophyta</taxon>
        <taxon>Magnoliopsida</taxon>
        <taxon>eudicotyledons</taxon>
        <taxon>Gunneridae</taxon>
        <taxon>Pentapetalae</taxon>
        <taxon>rosids</taxon>
        <taxon>fabids</taxon>
        <taxon>Fagales</taxon>
        <taxon>Fagaceae</taxon>
        <taxon>Quercus</taxon>
    </lineage>
</organism>
<dbReference type="Gramene" id="QL05p056608:mrna">
    <property type="protein sequence ID" value="QL05p056608:mrna"/>
    <property type="gene ID" value="QL05p056608"/>
</dbReference>
<evidence type="ECO:0000256" key="1">
    <source>
        <dbReference type="PROSITE-ProRule" id="PRU00047"/>
    </source>
</evidence>
<dbReference type="PANTHER" id="PTHR31286:SF178">
    <property type="entry name" value="DUF4283 DOMAIN-CONTAINING PROTEIN"/>
    <property type="match status" value="1"/>
</dbReference>
<dbReference type="PROSITE" id="PS50158">
    <property type="entry name" value="ZF_CCHC"/>
    <property type="match status" value="1"/>
</dbReference>
<dbReference type="AlphaFoldDB" id="A0A7N2LRF7"/>
<dbReference type="InterPro" id="IPR025836">
    <property type="entry name" value="Zn_knuckle_CX2CX4HX4C"/>
</dbReference>
<dbReference type="InterPro" id="IPR001878">
    <property type="entry name" value="Znf_CCHC"/>
</dbReference>
<dbReference type="EMBL" id="LRBV02000005">
    <property type="status" value="NOT_ANNOTATED_CDS"/>
    <property type="molecule type" value="Genomic_DNA"/>
</dbReference>
<proteinExistence type="predicted"/>
<dbReference type="InterPro" id="IPR025558">
    <property type="entry name" value="DUF4283"/>
</dbReference>
<name>A0A7N2LRF7_QUELO</name>
<evidence type="ECO:0000313" key="4">
    <source>
        <dbReference type="Proteomes" id="UP000594261"/>
    </source>
</evidence>
<evidence type="ECO:0000259" key="2">
    <source>
        <dbReference type="PROSITE" id="PS50158"/>
    </source>
</evidence>
<dbReference type="GO" id="GO:0003676">
    <property type="term" value="F:nucleic acid binding"/>
    <property type="evidence" value="ECO:0007669"/>
    <property type="project" value="InterPro"/>
</dbReference>
<dbReference type="Pfam" id="PF14111">
    <property type="entry name" value="DUF4283"/>
    <property type="match status" value="1"/>
</dbReference>
<dbReference type="PANTHER" id="PTHR31286">
    <property type="entry name" value="GLYCINE-RICH CELL WALL STRUCTURAL PROTEIN 1.8-LIKE"/>
    <property type="match status" value="1"/>
</dbReference>
<reference evidence="3 4" key="1">
    <citation type="journal article" date="2016" name="G3 (Bethesda)">
        <title>First Draft Assembly and Annotation of the Genome of a California Endemic Oak Quercus lobata Nee (Fagaceae).</title>
        <authorList>
            <person name="Sork V.L."/>
            <person name="Fitz-Gibbon S.T."/>
            <person name="Puiu D."/>
            <person name="Crepeau M."/>
            <person name="Gugger P.F."/>
            <person name="Sherman R."/>
            <person name="Stevens K."/>
            <person name="Langley C.H."/>
            <person name="Pellegrini M."/>
            <person name="Salzberg S.L."/>
        </authorList>
    </citation>
    <scope>NUCLEOTIDE SEQUENCE [LARGE SCALE GENOMIC DNA]</scope>
    <source>
        <strain evidence="3 4">cv. SW786</strain>
    </source>
</reference>
<dbReference type="OMA" id="VEVRIDI"/>
<dbReference type="SUPFAM" id="SSF56219">
    <property type="entry name" value="DNase I-like"/>
    <property type="match status" value="1"/>
</dbReference>
<keyword evidence="4" id="KW-1185">Reference proteome</keyword>
<feature type="domain" description="CCHC-type" evidence="2">
    <location>
        <begin position="144"/>
        <end position="158"/>
    </location>
</feature>
<protein>
    <recommendedName>
        <fullName evidence="2">CCHC-type domain-containing protein</fullName>
    </recommendedName>
</protein>
<dbReference type="InterPro" id="IPR040256">
    <property type="entry name" value="At4g02000-like"/>
</dbReference>
<evidence type="ECO:0000313" key="3">
    <source>
        <dbReference type="EnsemblPlants" id="QL05p056608:mrna"/>
    </source>
</evidence>
<dbReference type="InParanoid" id="A0A7N2LRF7"/>
<sequence length="514" mass="59701">MQLTTEEDEAMTVRSLRRQEILEEYSLSLIGKFLTARPINFRVVKNLIRSMWKLEDDLKIVDVGDGLLQFKFSMESQMQWVWNNGPWCFDNQLLALRRWEKGITVRVRVELPLDKPLRRRGPVVSPEGDKVRGAFRYERLVGWCYACGKIGHEVKECRTASVEEKESRPYGDWMKAGSRVRVREMELIKSELGFPSMLAVSSEGCRGGLALLWNSEVVVDTQTSEEKYGRHPRPLPPMVEFRNTLLHCGLIELGFSGYPYTWRNGRPNEAFVEEMLDRACATLGWSELFLTAKVIHLTVSYSDHDPLLLDTAPSTLNHHRQRRLQRHRVAQCRLDLVAWSRIAFGNTRDCLDRKQKELEELVENGYGLNMDTINGLKKEINDLLHHEEVFWRQQSRSIWLPTGDKNTRFFHQRASQRRRKNNIDGLHDREGTWQTGLDGVSRIAEEYYTELFTSTNPNNMDRVLNVVDKVVTDHMANSLTQLYIEEDVRVVLFQTHPSKAPGLNGMSPLFFQKY</sequence>
<dbReference type="InterPro" id="IPR036691">
    <property type="entry name" value="Endo/exonu/phosph_ase_sf"/>
</dbReference>
<accession>A0A7N2LRF7</accession>
<dbReference type="Proteomes" id="UP000594261">
    <property type="component" value="Chromosome 5"/>
</dbReference>
<dbReference type="GO" id="GO:0008270">
    <property type="term" value="F:zinc ion binding"/>
    <property type="evidence" value="ECO:0007669"/>
    <property type="project" value="UniProtKB-KW"/>
</dbReference>
<dbReference type="EnsemblPlants" id="QL05p056608:mrna">
    <property type="protein sequence ID" value="QL05p056608:mrna"/>
    <property type="gene ID" value="QL05p056608"/>
</dbReference>
<keyword evidence="1" id="KW-0862">Zinc</keyword>
<keyword evidence="1" id="KW-0479">Metal-binding</keyword>
<keyword evidence="1" id="KW-0863">Zinc-finger</keyword>
<dbReference type="Pfam" id="PF14392">
    <property type="entry name" value="zf-CCHC_4"/>
    <property type="match status" value="1"/>
</dbReference>
<reference evidence="3" key="2">
    <citation type="submission" date="2021-01" db="UniProtKB">
        <authorList>
            <consortium name="EnsemblPlants"/>
        </authorList>
    </citation>
    <scope>IDENTIFICATION</scope>
</reference>